<feature type="transmembrane region" description="Helical" evidence="5">
    <location>
        <begin position="53"/>
        <end position="72"/>
    </location>
</feature>
<evidence type="ECO:0000256" key="2">
    <source>
        <dbReference type="ARBA" id="ARBA00022692"/>
    </source>
</evidence>
<dbReference type="GO" id="GO:0016020">
    <property type="term" value="C:membrane"/>
    <property type="evidence" value="ECO:0007669"/>
    <property type="project" value="UniProtKB-SubCell"/>
</dbReference>
<dbReference type="OrthoDB" id="2117453at2759"/>
<accession>A0A238FHW6</accession>
<evidence type="ECO:0000256" key="1">
    <source>
        <dbReference type="ARBA" id="ARBA00004141"/>
    </source>
</evidence>
<feature type="domain" description="MARVEL" evidence="6">
    <location>
        <begin position="9"/>
        <end position="142"/>
    </location>
</feature>
<dbReference type="STRING" id="269621.A0A238FHW6"/>
<evidence type="ECO:0000256" key="5">
    <source>
        <dbReference type="SAM" id="Phobius"/>
    </source>
</evidence>
<dbReference type="InterPro" id="IPR008253">
    <property type="entry name" value="Marvel"/>
</dbReference>
<keyword evidence="4 5" id="KW-0472">Membrane</keyword>
<evidence type="ECO:0000259" key="6">
    <source>
        <dbReference type="Pfam" id="PF01284"/>
    </source>
</evidence>
<feature type="transmembrane region" description="Helical" evidence="5">
    <location>
        <begin position="12"/>
        <end position="33"/>
    </location>
</feature>
<name>A0A238FHW6_9BASI</name>
<protein>
    <submittedName>
        <fullName evidence="7">BQ2448_3530 protein</fullName>
    </submittedName>
</protein>
<keyword evidence="8" id="KW-1185">Reference proteome</keyword>
<dbReference type="EMBL" id="FMSP01000006">
    <property type="protein sequence ID" value="SCV70768.1"/>
    <property type="molecule type" value="Genomic_DNA"/>
</dbReference>
<evidence type="ECO:0000313" key="8">
    <source>
        <dbReference type="Proteomes" id="UP000198372"/>
    </source>
</evidence>
<keyword evidence="2 5" id="KW-0812">Transmembrane</keyword>
<evidence type="ECO:0000256" key="3">
    <source>
        <dbReference type="ARBA" id="ARBA00022989"/>
    </source>
</evidence>
<gene>
    <name evidence="7" type="ORF">BQ2448_3530</name>
</gene>
<evidence type="ECO:0000313" key="7">
    <source>
        <dbReference type="EMBL" id="SCV70768.1"/>
    </source>
</evidence>
<feature type="transmembrane region" description="Helical" evidence="5">
    <location>
        <begin position="133"/>
        <end position="151"/>
    </location>
</feature>
<dbReference type="Pfam" id="PF01284">
    <property type="entry name" value="MARVEL"/>
    <property type="match status" value="1"/>
</dbReference>
<comment type="subcellular location">
    <subcellularLocation>
        <location evidence="1">Membrane</location>
        <topology evidence="1">Multi-pass membrane protein</topology>
    </subcellularLocation>
</comment>
<sequence>MSLDSIIRRGHPIVFGLMVFFSFAEMIQTAVLVGSYNRNNDYPSNLLKGSTRFLLFTSLWTLFFGLTYIFGVVKSSSSFLFSIASHGAWLALTWLFWLAGSAAVTDAFHKLGDCGGRRLGHCGQLQSAEAFGWINWILSTIALAAIVVVGARSARSGNGFGGALTA</sequence>
<dbReference type="Proteomes" id="UP000198372">
    <property type="component" value="Unassembled WGS sequence"/>
</dbReference>
<organism evidence="7 8">
    <name type="scientific">Microbotryum intermedium</name>
    <dbReference type="NCBI Taxonomy" id="269621"/>
    <lineage>
        <taxon>Eukaryota</taxon>
        <taxon>Fungi</taxon>
        <taxon>Dikarya</taxon>
        <taxon>Basidiomycota</taxon>
        <taxon>Pucciniomycotina</taxon>
        <taxon>Microbotryomycetes</taxon>
        <taxon>Microbotryales</taxon>
        <taxon>Microbotryaceae</taxon>
        <taxon>Microbotryum</taxon>
    </lineage>
</organism>
<keyword evidence="3 5" id="KW-1133">Transmembrane helix</keyword>
<proteinExistence type="predicted"/>
<evidence type="ECO:0000256" key="4">
    <source>
        <dbReference type="ARBA" id="ARBA00023136"/>
    </source>
</evidence>
<dbReference type="AlphaFoldDB" id="A0A238FHW6"/>
<feature type="transmembrane region" description="Helical" evidence="5">
    <location>
        <begin position="79"/>
        <end position="99"/>
    </location>
</feature>
<reference evidence="8" key="1">
    <citation type="submission" date="2016-09" db="EMBL/GenBank/DDBJ databases">
        <authorList>
            <person name="Jeantristanb JTB J.-T."/>
            <person name="Ricardo R."/>
        </authorList>
    </citation>
    <scope>NUCLEOTIDE SEQUENCE [LARGE SCALE GENOMIC DNA]</scope>
</reference>